<evidence type="ECO:0000313" key="13">
    <source>
        <dbReference type="EMBL" id="QVV89089.1"/>
    </source>
</evidence>
<comment type="subunit">
    <text evidence="12">Forms an energy-coupling factor (ECF) transporter complex composed of an ATP-binding protein (A component, CbiO), a transmembrane protein (T component, CbiQ) and 2 possible substrate-capture proteins (S components, CbiM and CbiN) of unknown stoichimetry.</text>
</comment>
<evidence type="ECO:0000256" key="2">
    <source>
        <dbReference type="ARBA" id="ARBA00004953"/>
    </source>
</evidence>
<dbReference type="PANTHER" id="PTHR43627:SF1">
    <property type="entry name" value="COBALT TRANSPORT PROTEIN CBIM"/>
    <property type="match status" value="1"/>
</dbReference>
<dbReference type="GO" id="GO:0043190">
    <property type="term" value="C:ATP-binding cassette (ABC) transporter complex"/>
    <property type="evidence" value="ECO:0007669"/>
    <property type="project" value="InterPro"/>
</dbReference>
<accession>A0A8E7AZC3</accession>
<dbReference type="InterPro" id="IPR002751">
    <property type="entry name" value="CbiM/NikMN"/>
</dbReference>
<dbReference type="NCBIfam" id="NF006184">
    <property type="entry name" value="PRK08319.1"/>
    <property type="match status" value="1"/>
</dbReference>
<evidence type="ECO:0000256" key="7">
    <source>
        <dbReference type="ARBA" id="ARBA00022692"/>
    </source>
</evidence>
<dbReference type="GO" id="GO:0009236">
    <property type="term" value="P:cobalamin biosynthetic process"/>
    <property type="evidence" value="ECO:0007669"/>
    <property type="project" value="UniProtKB-UniRule"/>
</dbReference>
<feature type="transmembrane region" description="Helical" evidence="12">
    <location>
        <begin position="139"/>
        <end position="158"/>
    </location>
</feature>
<sequence length="229" mass="24780">MHVMEGFLPPLWAAIWWIISLPFIIYGFVQLKKLIIENKDALPLLGICGALIFILSALKLPSVTGSCSHPTGTGLSAIVFGPFVTTIIGFIVLLFQALFLAHGGLSTLGANTFSMAICGPFLGYYVYRALRDTKLNMYITVFIAVALADLFTYVITALELTLAVPAGDLGFGGLFATFLGVFAITQIPLAILEGAVLALVFKYIVDIKPDIIVRMKIFSEEKIKAARGE</sequence>
<keyword evidence="6 12" id="KW-0169">Cobalamin biosynthesis</keyword>
<comment type="subcellular location">
    <subcellularLocation>
        <location evidence="1">Cell inner membrane</location>
        <topology evidence="1">Multi-pass membrane protein</topology>
    </subcellularLocation>
    <subcellularLocation>
        <location evidence="12">Cell membrane</location>
        <topology evidence="12">Multi-pass membrane protein</topology>
    </subcellularLocation>
</comment>
<feature type="transmembrane region" description="Helical" evidence="12">
    <location>
        <begin position="105"/>
        <end position="127"/>
    </location>
</feature>
<dbReference type="Pfam" id="PF01891">
    <property type="entry name" value="CbiM"/>
    <property type="match status" value="1"/>
</dbReference>
<dbReference type="GeneID" id="65095654"/>
<feature type="transmembrane region" description="Helical" evidence="12">
    <location>
        <begin position="41"/>
        <end position="60"/>
    </location>
</feature>
<proteinExistence type="inferred from homology"/>
<feature type="transmembrane region" description="Helical" evidence="12">
    <location>
        <begin position="72"/>
        <end position="99"/>
    </location>
</feature>
<keyword evidence="9 12" id="KW-0406">Ion transport</keyword>
<dbReference type="HAMAP" id="MF_01462">
    <property type="entry name" value="CbiM"/>
    <property type="match status" value="1"/>
</dbReference>
<dbReference type="AlphaFoldDB" id="A0A8E7AZC3"/>
<keyword evidence="3 12" id="KW-0171">Cobalt transport</keyword>
<keyword evidence="8 12" id="KW-1133">Transmembrane helix</keyword>
<keyword evidence="5 12" id="KW-1003">Cell membrane</keyword>
<dbReference type="NCBIfam" id="TIGR00123">
    <property type="entry name" value="cbiM"/>
    <property type="match status" value="1"/>
</dbReference>
<evidence type="ECO:0000256" key="8">
    <source>
        <dbReference type="ARBA" id="ARBA00022989"/>
    </source>
</evidence>
<evidence type="ECO:0000256" key="1">
    <source>
        <dbReference type="ARBA" id="ARBA00004429"/>
    </source>
</evidence>
<comment type="similarity">
    <text evidence="12">Belongs to the CbiM family.</text>
</comment>
<protein>
    <recommendedName>
        <fullName evidence="12">Putative cobalt transport protein CbiM</fullName>
    </recommendedName>
    <alternativeName>
        <fullName evidence="12">Energy-coupling factor transporter probable substrate-capture protein CbiM</fullName>
        <shortName evidence="12">ECF transporter S component CbiM</shortName>
    </alternativeName>
</protein>
<dbReference type="PANTHER" id="PTHR43627">
    <property type="match status" value="1"/>
</dbReference>
<keyword evidence="14" id="KW-1185">Reference proteome</keyword>
<dbReference type="KEGG" id="mrtj:KHC33_00680"/>
<dbReference type="RefSeq" id="WP_214419891.1">
    <property type="nucleotide sequence ID" value="NZ_CP075546.1"/>
</dbReference>
<keyword evidence="4 12" id="KW-0813">Transport</keyword>
<organism evidence="13 14">
    <name type="scientific">Methanospirillum purgamenti</name>
    <dbReference type="NCBI Taxonomy" id="2834276"/>
    <lineage>
        <taxon>Archaea</taxon>
        <taxon>Methanobacteriati</taxon>
        <taxon>Methanobacteriota</taxon>
        <taxon>Stenosarchaea group</taxon>
        <taxon>Methanomicrobia</taxon>
        <taxon>Methanomicrobiales</taxon>
        <taxon>Methanospirillaceae</taxon>
        <taxon>Methanospirillum</taxon>
    </lineage>
</organism>
<dbReference type="Proteomes" id="UP000680656">
    <property type="component" value="Chromosome"/>
</dbReference>
<evidence type="ECO:0000256" key="4">
    <source>
        <dbReference type="ARBA" id="ARBA00022448"/>
    </source>
</evidence>
<dbReference type="FunFam" id="1.10.1760.20:FF:000001">
    <property type="entry name" value="Cobalt transport protein CbiM"/>
    <property type="match status" value="1"/>
</dbReference>
<evidence type="ECO:0000256" key="9">
    <source>
        <dbReference type="ARBA" id="ARBA00023065"/>
    </source>
</evidence>
<gene>
    <name evidence="12" type="primary">cbiM</name>
    <name evidence="13" type="ORF">KHC33_00680</name>
</gene>
<reference evidence="13 14" key="1">
    <citation type="submission" date="2021-05" db="EMBL/GenBank/DDBJ databases">
        <title>A novel Methanospirillum isolate from a pyrite-forming mixed culture.</title>
        <authorList>
            <person name="Bunk B."/>
            <person name="Sproer C."/>
            <person name="Spring S."/>
            <person name="Pester M."/>
        </authorList>
    </citation>
    <scope>NUCLEOTIDE SEQUENCE [LARGE SCALE GENOMIC DNA]</scope>
    <source>
        <strain evidence="13 14">J.3.6.1-F.2.7.3</strain>
    </source>
</reference>
<name>A0A8E7AZC3_9EURY</name>
<feature type="transmembrane region" description="Helical" evidence="12">
    <location>
        <begin position="178"/>
        <end position="205"/>
    </location>
</feature>
<dbReference type="InterPro" id="IPR018024">
    <property type="entry name" value="CbiM"/>
</dbReference>
<keyword evidence="10 12" id="KW-0472">Membrane</keyword>
<dbReference type="GO" id="GO:0015087">
    <property type="term" value="F:cobalt ion transmembrane transporter activity"/>
    <property type="evidence" value="ECO:0007669"/>
    <property type="project" value="UniProtKB-UniRule"/>
</dbReference>
<keyword evidence="7 12" id="KW-0812">Transmembrane</keyword>
<evidence type="ECO:0000256" key="6">
    <source>
        <dbReference type="ARBA" id="ARBA00022573"/>
    </source>
</evidence>
<evidence type="ECO:0000256" key="10">
    <source>
        <dbReference type="ARBA" id="ARBA00023136"/>
    </source>
</evidence>
<comment type="function">
    <text evidence="12">Part of the energy-coupling factor (ECF) transporter complex CbiMNOQ involved in cobalt import.</text>
</comment>
<evidence type="ECO:0000256" key="3">
    <source>
        <dbReference type="ARBA" id="ARBA00022426"/>
    </source>
</evidence>
<evidence type="ECO:0000256" key="5">
    <source>
        <dbReference type="ARBA" id="ARBA00022475"/>
    </source>
</evidence>
<feature type="transmembrane region" description="Helical" evidence="12">
    <location>
        <begin position="7"/>
        <end position="29"/>
    </location>
</feature>
<dbReference type="Gene3D" id="1.10.1760.20">
    <property type="match status" value="1"/>
</dbReference>
<evidence type="ECO:0000256" key="12">
    <source>
        <dbReference type="HAMAP-Rule" id="MF_01462"/>
    </source>
</evidence>
<evidence type="ECO:0000313" key="14">
    <source>
        <dbReference type="Proteomes" id="UP000680656"/>
    </source>
</evidence>
<dbReference type="EMBL" id="CP075546">
    <property type="protein sequence ID" value="QVV89089.1"/>
    <property type="molecule type" value="Genomic_DNA"/>
</dbReference>
<keyword evidence="11 12" id="KW-0170">Cobalt</keyword>
<comment type="pathway">
    <text evidence="2 12">Cofactor biosynthesis; adenosylcobalamin biosynthesis.</text>
</comment>
<dbReference type="UniPathway" id="UPA00148"/>
<evidence type="ECO:0000256" key="11">
    <source>
        <dbReference type="ARBA" id="ARBA00023285"/>
    </source>
</evidence>